<dbReference type="VEuPathDB" id="AmoebaDB:NAEGRDRAFT_79464"/>
<evidence type="ECO:0000256" key="1">
    <source>
        <dbReference type="SAM" id="Phobius"/>
    </source>
</evidence>
<feature type="transmembrane region" description="Helical" evidence="1">
    <location>
        <begin position="6"/>
        <end position="27"/>
    </location>
</feature>
<dbReference type="Proteomes" id="UP000006671">
    <property type="component" value="Unassembled WGS sequence"/>
</dbReference>
<feature type="transmembrane region" description="Helical" evidence="1">
    <location>
        <begin position="34"/>
        <end position="53"/>
    </location>
</feature>
<gene>
    <name evidence="2" type="ORF">NAEGRDRAFT_79464</name>
</gene>
<reference evidence="2 3" key="1">
    <citation type="journal article" date="2010" name="Cell">
        <title>The genome of Naegleria gruberi illuminates early eukaryotic versatility.</title>
        <authorList>
            <person name="Fritz-Laylin L.K."/>
            <person name="Prochnik S.E."/>
            <person name="Ginger M.L."/>
            <person name="Dacks J.B."/>
            <person name="Carpenter M.L."/>
            <person name="Field M.C."/>
            <person name="Kuo A."/>
            <person name="Paredez A."/>
            <person name="Chapman J."/>
            <person name="Pham J."/>
            <person name="Shu S."/>
            <person name="Neupane R."/>
            <person name="Cipriano M."/>
            <person name="Mancuso J."/>
            <person name="Tu H."/>
            <person name="Salamov A."/>
            <person name="Lindquist E."/>
            <person name="Shapiro H."/>
            <person name="Lucas S."/>
            <person name="Grigoriev I.V."/>
            <person name="Cande W.Z."/>
            <person name="Fulton C."/>
            <person name="Rokhsar D.S."/>
            <person name="Dawson S.C."/>
        </authorList>
    </citation>
    <scope>NUCLEOTIDE SEQUENCE [LARGE SCALE GENOMIC DNA]</scope>
    <source>
        <strain evidence="2 3">NEG-M</strain>
    </source>
</reference>
<name>D2VCT0_NAEGR</name>
<keyword evidence="3" id="KW-1185">Reference proteome</keyword>
<dbReference type="OrthoDB" id="10511999at2759"/>
<feature type="transmembrane region" description="Helical" evidence="1">
    <location>
        <begin position="73"/>
        <end position="93"/>
    </location>
</feature>
<dbReference type="AlphaFoldDB" id="D2VCT0"/>
<dbReference type="InParanoid" id="D2VCT0"/>
<proteinExistence type="predicted"/>
<keyword evidence="1" id="KW-0812">Transmembrane</keyword>
<organism evidence="3">
    <name type="scientific">Naegleria gruberi</name>
    <name type="common">Amoeba</name>
    <dbReference type="NCBI Taxonomy" id="5762"/>
    <lineage>
        <taxon>Eukaryota</taxon>
        <taxon>Discoba</taxon>
        <taxon>Heterolobosea</taxon>
        <taxon>Tetramitia</taxon>
        <taxon>Eutetramitia</taxon>
        <taxon>Vahlkampfiidae</taxon>
        <taxon>Naegleria</taxon>
    </lineage>
</organism>
<dbReference type="RefSeq" id="XP_002678105.1">
    <property type="nucleotide sequence ID" value="XM_002678059.1"/>
</dbReference>
<dbReference type="OMA" id="WLAYNAC"/>
<keyword evidence="1" id="KW-1133">Transmembrane helix</keyword>
<sequence>MSHLTIALRSLLALTTLQSTSFFLGALKIKIKQWLMFNSCAVANYSLLAALASSHVLDENYSRMMVHASLPGLMYYGGLGLVVFPWKLGMNLIPQFSHLIMSANVLMELNKTLAVGDFENAFKGTMLGLLFWLPFIFIQNKYLYSHQEEASEILWNPEERMKKMGIIKSE</sequence>
<evidence type="ECO:0000313" key="3">
    <source>
        <dbReference type="Proteomes" id="UP000006671"/>
    </source>
</evidence>
<dbReference type="KEGG" id="ngr:NAEGRDRAFT_79464"/>
<evidence type="ECO:0000313" key="2">
    <source>
        <dbReference type="EMBL" id="EFC45361.1"/>
    </source>
</evidence>
<dbReference type="GeneID" id="8857365"/>
<dbReference type="EMBL" id="GG738863">
    <property type="protein sequence ID" value="EFC45361.1"/>
    <property type="molecule type" value="Genomic_DNA"/>
</dbReference>
<accession>D2VCT0</accession>
<protein>
    <submittedName>
        <fullName evidence="2">Uncharacterized protein</fullName>
    </submittedName>
</protein>
<keyword evidence="1" id="KW-0472">Membrane</keyword>